<evidence type="ECO:0000313" key="3">
    <source>
        <dbReference type="EMBL" id="SAY41909.1"/>
    </source>
</evidence>
<dbReference type="InterPro" id="IPR001031">
    <property type="entry name" value="Thioesterase"/>
</dbReference>
<accession>A0A1C3HA42</accession>
<dbReference type="Gene3D" id="3.40.50.1820">
    <property type="entry name" value="alpha/beta hydrolase"/>
    <property type="match status" value="1"/>
</dbReference>
<dbReference type="SUPFAM" id="SSF53474">
    <property type="entry name" value="alpha/beta-Hydrolases"/>
    <property type="match status" value="1"/>
</dbReference>
<dbReference type="AlphaFoldDB" id="A0A1C3HA42"/>
<dbReference type="Pfam" id="PF00975">
    <property type="entry name" value="Thioesterase"/>
    <property type="match status" value="1"/>
</dbReference>
<reference evidence="3" key="1">
    <citation type="submission" date="2016-05" db="EMBL/GenBank/DDBJ databases">
        <authorList>
            <person name="Cock P.J.A."/>
            <person name="Cock P.J.A."/>
        </authorList>
    </citation>
    <scope>NUCLEOTIDE SEQUENCE</scope>
    <source>
        <strain evidence="3">PWN146_assembly</strain>
    </source>
</reference>
<dbReference type="EC" id="3.1.2.-" evidence="3"/>
<dbReference type="GO" id="GO:0016787">
    <property type="term" value="F:hydrolase activity"/>
    <property type="evidence" value="ECO:0007669"/>
    <property type="project" value="UniProtKB-KW"/>
</dbReference>
<sequence length="260" mass="29157">MGNHFIRELSASRPSAINLICFAHAGGGTSRYRTWHAELQEYANILIPVIPGREERFIEPAFSTLEQVVDDVFARIKPYLDAPLVLAGISYGGLLAYEMATRLEQHGACVHALLIASQRSPHYHKTRQNWHQMSAKKLIDCLVKLGGINAQDAATPEFYELFLSTIRADLEASDGYAPTGKAPLTCPIHVCHGLHDQVIDRQATRGWLDVTTNTVEWREFNAGHFLFDEQKDIWLQDVKNVLARLSRHMPPTSQGNHAHA</sequence>
<dbReference type="InterPro" id="IPR029058">
    <property type="entry name" value="AB_hydrolase_fold"/>
</dbReference>
<comment type="similarity">
    <text evidence="1">Belongs to the thioesterase family.</text>
</comment>
<gene>
    <name evidence="3" type="primary">srfAD</name>
    <name evidence="3" type="ORF">PWN146_00575</name>
</gene>
<dbReference type="PANTHER" id="PTHR11487:SF0">
    <property type="entry name" value="S-ACYL FATTY ACID SYNTHASE THIOESTERASE, MEDIUM CHAIN"/>
    <property type="match status" value="1"/>
</dbReference>
<keyword evidence="3" id="KW-0378">Hydrolase</keyword>
<dbReference type="InterPro" id="IPR012223">
    <property type="entry name" value="TEII"/>
</dbReference>
<evidence type="ECO:0000256" key="1">
    <source>
        <dbReference type="ARBA" id="ARBA00007169"/>
    </source>
</evidence>
<protein>
    <submittedName>
        <fullName evidence="3">Surfactin synthase thioesterase subunit</fullName>
        <ecNumber evidence="3">3.1.2.-</ecNumber>
    </submittedName>
</protein>
<proteinExistence type="inferred from homology"/>
<evidence type="ECO:0000259" key="2">
    <source>
        <dbReference type="Pfam" id="PF00975"/>
    </source>
</evidence>
<dbReference type="GO" id="GO:0008610">
    <property type="term" value="P:lipid biosynthetic process"/>
    <property type="evidence" value="ECO:0007669"/>
    <property type="project" value="TreeGrafter"/>
</dbReference>
<organism evidence="3">
    <name type="scientific">Serratia marcescens</name>
    <dbReference type="NCBI Taxonomy" id="615"/>
    <lineage>
        <taxon>Bacteria</taxon>
        <taxon>Pseudomonadati</taxon>
        <taxon>Pseudomonadota</taxon>
        <taxon>Gammaproteobacteria</taxon>
        <taxon>Enterobacterales</taxon>
        <taxon>Yersiniaceae</taxon>
        <taxon>Serratia</taxon>
    </lineage>
</organism>
<feature type="domain" description="Thioesterase" evidence="2">
    <location>
        <begin position="19"/>
        <end position="228"/>
    </location>
</feature>
<dbReference type="EMBL" id="LT575490">
    <property type="protein sequence ID" value="SAY41909.1"/>
    <property type="molecule type" value="Genomic_DNA"/>
</dbReference>
<name>A0A1C3HA42_SERMA</name>
<dbReference type="PANTHER" id="PTHR11487">
    <property type="entry name" value="THIOESTERASE"/>
    <property type="match status" value="1"/>
</dbReference>